<dbReference type="STRING" id="1408250.Q760_13540"/>
<dbReference type="AlphaFoldDB" id="A0A0A0BC62"/>
<organism evidence="2 3">
    <name type="scientific">Cellulomonas cellasea DSM 20118</name>
    <dbReference type="NCBI Taxonomy" id="1408250"/>
    <lineage>
        <taxon>Bacteria</taxon>
        <taxon>Bacillati</taxon>
        <taxon>Actinomycetota</taxon>
        <taxon>Actinomycetes</taxon>
        <taxon>Micrococcales</taxon>
        <taxon>Cellulomonadaceae</taxon>
        <taxon>Cellulomonas</taxon>
    </lineage>
</organism>
<evidence type="ECO:0000313" key="3">
    <source>
        <dbReference type="Proteomes" id="UP000029833"/>
    </source>
</evidence>
<name>A0A0A0BC62_9CELL</name>
<reference evidence="2 3" key="1">
    <citation type="submission" date="2013-10" db="EMBL/GenBank/DDBJ databases">
        <authorList>
            <person name="Wang G."/>
            <person name="Zhuang W."/>
        </authorList>
    </citation>
    <scope>NUCLEOTIDE SEQUENCE [LARGE SCALE GENOMIC DNA]</scope>
    <source>
        <strain evidence="2 3">DSM 20118</strain>
    </source>
</reference>
<gene>
    <name evidence="2" type="ORF">Q760_13540</name>
</gene>
<protein>
    <submittedName>
        <fullName evidence="2">Uncharacterized protein</fullName>
    </submittedName>
</protein>
<comment type="caution">
    <text evidence="2">The sequence shown here is derived from an EMBL/GenBank/DDBJ whole genome shotgun (WGS) entry which is preliminary data.</text>
</comment>
<sequence>MDPHEPAAVSAARGTERPGAQQWVPPVDACRPWLAELAAVRPEVAWRTCGSRRSRGSR</sequence>
<evidence type="ECO:0000313" key="2">
    <source>
        <dbReference type="EMBL" id="KGM03763.1"/>
    </source>
</evidence>
<keyword evidence="3" id="KW-1185">Reference proteome</keyword>
<proteinExistence type="predicted"/>
<accession>A0A0A0BC62</accession>
<feature type="region of interest" description="Disordered" evidence="1">
    <location>
        <begin position="1"/>
        <end position="24"/>
    </location>
</feature>
<dbReference type="EMBL" id="AXNT01000005">
    <property type="protein sequence ID" value="KGM03763.1"/>
    <property type="molecule type" value="Genomic_DNA"/>
</dbReference>
<evidence type="ECO:0000256" key="1">
    <source>
        <dbReference type="SAM" id="MobiDB-lite"/>
    </source>
</evidence>
<dbReference type="Proteomes" id="UP000029833">
    <property type="component" value="Unassembled WGS sequence"/>
</dbReference>